<dbReference type="PANTHER" id="PTHR43888">
    <property type="entry name" value="DNAJ-LIKE-2, ISOFORM A-RELATED"/>
    <property type="match status" value="1"/>
</dbReference>
<dbReference type="SUPFAM" id="SSF57938">
    <property type="entry name" value="DnaJ/Hsp40 cysteine-rich domain"/>
    <property type="match status" value="1"/>
</dbReference>
<dbReference type="CDD" id="cd10747">
    <property type="entry name" value="DnaJ_C"/>
    <property type="match status" value="1"/>
</dbReference>
<keyword evidence="4 6" id="KW-0862">Zinc</keyword>
<dbReference type="GO" id="GO:0051082">
    <property type="term" value="F:unfolded protein binding"/>
    <property type="evidence" value="ECO:0007669"/>
    <property type="project" value="InterPro"/>
</dbReference>
<dbReference type="CDD" id="cd06257">
    <property type="entry name" value="DnaJ"/>
    <property type="match status" value="1"/>
</dbReference>
<dbReference type="Pfam" id="PF00684">
    <property type="entry name" value="DnaJ_CXXCXGXG"/>
    <property type="match status" value="1"/>
</dbReference>
<dbReference type="SUPFAM" id="SSF46565">
    <property type="entry name" value="Chaperone J-domain"/>
    <property type="match status" value="1"/>
</dbReference>
<evidence type="ECO:0000313" key="10">
    <source>
        <dbReference type="EMBL" id="KAJ5165991.1"/>
    </source>
</evidence>
<keyword evidence="5" id="KW-0143">Chaperone</keyword>
<dbReference type="InterPro" id="IPR018253">
    <property type="entry name" value="DnaJ_domain_CS"/>
</dbReference>
<reference evidence="10" key="1">
    <citation type="submission" date="2022-11" db="EMBL/GenBank/DDBJ databases">
        <authorList>
            <person name="Petersen C."/>
        </authorList>
    </citation>
    <scope>NUCLEOTIDE SEQUENCE</scope>
    <source>
        <strain evidence="10">IBT 21917</strain>
    </source>
</reference>
<dbReference type="GO" id="GO:0006457">
    <property type="term" value="P:protein folding"/>
    <property type="evidence" value="ECO:0007669"/>
    <property type="project" value="InterPro"/>
</dbReference>
<name>A0A9W9I2L8_9EURO</name>
<dbReference type="FunFam" id="2.60.260.20:FF:000013">
    <property type="entry name" value="DnaJ subfamily B member 11"/>
    <property type="match status" value="1"/>
</dbReference>
<comment type="caution">
    <text evidence="10">The sequence shown here is derived from an EMBL/GenBank/DDBJ whole genome shotgun (WGS) entry which is preliminary data.</text>
</comment>
<dbReference type="InterPro" id="IPR044713">
    <property type="entry name" value="DNJA1/2-like"/>
</dbReference>
<dbReference type="FunFam" id="2.10.230.10:FF:000001">
    <property type="entry name" value="DnaJ subfamily A member 2"/>
    <property type="match status" value="1"/>
</dbReference>
<dbReference type="GO" id="GO:0030544">
    <property type="term" value="F:Hsp70 protein binding"/>
    <property type="evidence" value="ECO:0007669"/>
    <property type="project" value="InterPro"/>
</dbReference>
<evidence type="ECO:0000256" key="7">
    <source>
        <dbReference type="SAM" id="MobiDB-lite"/>
    </source>
</evidence>
<feature type="region of interest" description="Disordered" evidence="7">
    <location>
        <begin position="405"/>
        <end position="432"/>
    </location>
</feature>
<gene>
    <name evidence="10" type="ORF">N7492_006287</name>
</gene>
<reference evidence="10" key="2">
    <citation type="journal article" date="2023" name="IMA Fungus">
        <title>Comparative genomic study of the Penicillium genus elucidates a diverse pangenome and 15 lateral gene transfer events.</title>
        <authorList>
            <person name="Petersen C."/>
            <person name="Sorensen T."/>
            <person name="Nielsen M.R."/>
            <person name="Sondergaard T.E."/>
            <person name="Sorensen J.L."/>
            <person name="Fitzpatrick D.A."/>
            <person name="Frisvad J.C."/>
            <person name="Nielsen K.L."/>
        </authorList>
    </citation>
    <scope>NUCLEOTIDE SEQUENCE</scope>
    <source>
        <strain evidence="10">IBT 21917</strain>
    </source>
</reference>
<dbReference type="InterPro" id="IPR001623">
    <property type="entry name" value="DnaJ_domain"/>
</dbReference>
<evidence type="ECO:0000256" key="2">
    <source>
        <dbReference type="ARBA" id="ARBA00022737"/>
    </source>
</evidence>
<dbReference type="AlphaFoldDB" id="A0A9W9I2L8"/>
<dbReference type="Gene3D" id="1.10.287.110">
    <property type="entry name" value="DnaJ domain"/>
    <property type="match status" value="1"/>
</dbReference>
<dbReference type="InterPro" id="IPR036410">
    <property type="entry name" value="HSP_DnaJ_Cys-rich_dom_sf"/>
</dbReference>
<dbReference type="Gene3D" id="2.60.260.20">
    <property type="entry name" value="Urease metallochaperone UreE, N-terminal domain"/>
    <property type="match status" value="2"/>
</dbReference>
<dbReference type="CDD" id="cd10719">
    <property type="entry name" value="DnaJ_zf"/>
    <property type="match status" value="1"/>
</dbReference>
<dbReference type="InterPro" id="IPR002939">
    <property type="entry name" value="DnaJ_C"/>
</dbReference>
<evidence type="ECO:0000256" key="4">
    <source>
        <dbReference type="ARBA" id="ARBA00022833"/>
    </source>
</evidence>
<evidence type="ECO:0000256" key="6">
    <source>
        <dbReference type="PROSITE-ProRule" id="PRU00546"/>
    </source>
</evidence>
<keyword evidence="1 6" id="KW-0479">Metal-binding</keyword>
<feature type="domain" description="CR-type" evidence="9">
    <location>
        <begin position="153"/>
        <end position="237"/>
    </location>
</feature>
<dbReference type="SMART" id="SM00271">
    <property type="entry name" value="DnaJ"/>
    <property type="match status" value="1"/>
</dbReference>
<sequence>MIFKRPLPDVEVDLYEVLEIHRGASKDEIRQAYRKAALASHPDKVPEDERPDAEIKFKSVQEAYEILYDEDKRDLYDRMGMSAFNGSGEPGMGAGPDIDDLLAQMFGGMGGGMGGMPGMGGMGGMPGGPGAVPRKSPDTVQDYEVTLEDLYKGKTVKFTSVKNVICSLCSGKGGKEKAKAKTCSTCNGEGFRQVLKQAGAFIQQSTVPCNVCNGEGSFFSPKDKCKRCKGKKTTEEKKMLEIHIAPGSRKLEKIVLKGEADQMPGRDNGDIIFRLTEAEHPVFERAGSDLHAHIDVSLVESLTGFSRVVIKHLDGRGIEITHPSGQVLSPGQVLKVSGEGMPNKRFGDHGDLYLTVNLKFPDETWKPSAATLNSLREMLPKPDGPIDAATVDHVTFDAKADIEQFGAQDANGGSAWMDDDDEDDEPASCAAQ</sequence>
<dbReference type="GO" id="GO:0008270">
    <property type="term" value="F:zinc ion binding"/>
    <property type="evidence" value="ECO:0007669"/>
    <property type="project" value="UniProtKB-KW"/>
</dbReference>
<evidence type="ECO:0000259" key="8">
    <source>
        <dbReference type="PROSITE" id="PS50076"/>
    </source>
</evidence>
<keyword evidence="2" id="KW-0677">Repeat</keyword>
<evidence type="ECO:0000313" key="11">
    <source>
        <dbReference type="Proteomes" id="UP001146351"/>
    </source>
</evidence>
<dbReference type="InterPro" id="IPR036869">
    <property type="entry name" value="J_dom_sf"/>
</dbReference>
<dbReference type="Proteomes" id="UP001146351">
    <property type="component" value="Unassembled WGS sequence"/>
</dbReference>
<dbReference type="InterPro" id="IPR001305">
    <property type="entry name" value="HSP_DnaJ_Cys-rich_dom"/>
</dbReference>
<proteinExistence type="predicted"/>
<dbReference type="Pfam" id="PF01556">
    <property type="entry name" value="DnaJ_C"/>
    <property type="match status" value="1"/>
</dbReference>
<dbReference type="PRINTS" id="PR00625">
    <property type="entry name" value="JDOMAIN"/>
</dbReference>
<organism evidence="10 11">
    <name type="scientific">Penicillium capsulatum</name>
    <dbReference type="NCBI Taxonomy" id="69766"/>
    <lineage>
        <taxon>Eukaryota</taxon>
        <taxon>Fungi</taxon>
        <taxon>Dikarya</taxon>
        <taxon>Ascomycota</taxon>
        <taxon>Pezizomycotina</taxon>
        <taxon>Eurotiomycetes</taxon>
        <taxon>Eurotiomycetidae</taxon>
        <taxon>Eurotiales</taxon>
        <taxon>Aspergillaceae</taxon>
        <taxon>Penicillium</taxon>
    </lineage>
</organism>
<dbReference type="PROSITE" id="PS51188">
    <property type="entry name" value="ZF_CR"/>
    <property type="match status" value="1"/>
</dbReference>
<feature type="compositionally biased region" description="Acidic residues" evidence="7">
    <location>
        <begin position="417"/>
        <end position="426"/>
    </location>
</feature>
<accession>A0A9W9I2L8</accession>
<keyword evidence="3 6" id="KW-0863">Zinc-finger</keyword>
<feature type="domain" description="J" evidence="8">
    <location>
        <begin position="13"/>
        <end position="80"/>
    </location>
</feature>
<dbReference type="EMBL" id="JAPQKO010000004">
    <property type="protein sequence ID" value="KAJ5165991.1"/>
    <property type="molecule type" value="Genomic_DNA"/>
</dbReference>
<evidence type="ECO:0000256" key="3">
    <source>
        <dbReference type="ARBA" id="ARBA00022771"/>
    </source>
</evidence>
<dbReference type="PROSITE" id="PS50076">
    <property type="entry name" value="DNAJ_2"/>
    <property type="match status" value="1"/>
</dbReference>
<evidence type="ECO:0000256" key="1">
    <source>
        <dbReference type="ARBA" id="ARBA00022723"/>
    </source>
</evidence>
<feature type="zinc finger region" description="CR-type" evidence="6">
    <location>
        <begin position="153"/>
        <end position="237"/>
    </location>
</feature>
<dbReference type="OrthoDB" id="550424at2759"/>
<dbReference type="InterPro" id="IPR008971">
    <property type="entry name" value="HSP40/DnaJ_pept-bd"/>
</dbReference>
<dbReference type="Gene3D" id="2.10.230.10">
    <property type="entry name" value="Heat shock protein DnaJ, cysteine-rich domain"/>
    <property type="match status" value="1"/>
</dbReference>
<protein>
    <submittedName>
        <fullName evidence="10">Uncharacterized protein</fullName>
    </submittedName>
</protein>
<evidence type="ECO:0000256" key="5">
    <source>
        <dbReference type="ARBA" id="ARBA00023186"/>
    </source>
</evidence>
<dbReference type="Pfam" id="PF00226">
    <property type="entry name" value="DnaJ"/>
    <property type="match status" value="1"/>
</dbReference>
<dbReference type="SUPFAM" id="SSF49493">
    <property type="entry name" value="HSP40/DnaJ peptide-binding domain"/>
    <property type="match status" value="2"/>
</dbReference>
<evidence type="ECO:0000259" key="9">
    <source>
        <dbReference type="PROSITE" id="PS51188"/>
    </source>
</evidence>
<keyword evidence="11" id="KW-1185">Reference proteome</keyword>
<dbReference type="PROSITE" id="PS00636">
    <property type="entry name" value="DNAJ_1"/>
    <property type="match status" value="1"/>
</dbReference>